<dbReference type="InterPro" id="IPR029442">
    <property type="entry name" value="GyrI-like"/>
</dbReference>
<keyword evidence="6" id="KW-1185">Reference proteome</keyword>
<evidence type="ECO:0000256" key="3">
    <source>
        <dbReference type="ARBA" id="ARBA00023163"/>
    </source>
</evidence>
<dbReference type="InterPro" id="IPR018060">
    <property type="entry name" value="HTH_AraC"/>
</dbReference>
<evidence type="ECO:0000256" key="2">
    <source>
        <dbReference type="ARBA" id="ARBA00023125"/>
    </source>
</evidence>
<dbReference type="InterPro" id="IPR018062">
    <property type="entry name" value="HTH_AraC-typ_CS"/>
</dbReference>
<dbReference type="PRINTS" id="PR00032">
    <property type="entry name" value="HTHARAC"/>
</dbReference>
<evidence type="ECO:0000256" key="1">
    <source>
        <dbReference type="ARBA" id="ARBA00023015"/>
    </source>
</evidence>
<feature type="domain" description="HTH araC/xylS-type" evidence="4">
    <location>
        <begin position="8"/>
        <end position="106"/>
    </location>
</feature>
<dbReference type="InterPro" id="IPR010499">
    <property type="entry name" value="AraC_E-bd"/>
</dbReference>
<dbReference type="SUPFAM" id="SSF55136">
    <property type="entry name" value="Probable bacterial effector-binding domain"/>
    <property type="match status" value="1"/>
</dbReference>
<dbReference type="SMART" id="SM00871">
    <property type="entry name" value="AraC_E_bind"/>
    <property type="match status" value="1"/>
</dbReference>
<organism evidence="5 6">
    <name type="scientific">Saccharibacillus alkalitolerans</name>
    <dbReference type="NCBI Taxonomy" id="2705290"/>
    <lineage>
        <taxon>Bacteria</taxon>
        <taxon>Bacillati</taxon>
        <taxon>Bacillota</taxon>
        <taxon>Bacilli</taxon>
        <taxon>Bacillales</taxon>
        <taxon>Paenibacillaceae</taxon>
        <taxon>Saccharibacillus</taxon>
    </lineage>
</organism>
<comment type="caution">
    <text evidence="5">The sequence shown here is derived from an EMBL/GenBank/DDBJ whole genome shotgun (WGS) entry which is preliminary data.</text>
</comment>
<dbReference type="EMBL" id="JAAFGS010000008">
    <property type="protein sequence ID" value="NGZ77414.1"/>
    <property type="molecule type" value="Genomic_DNA"/>
</dbReference>
<evidence type="ECO:0000259" key="4">
    <source>
        <dbReference type="PROSITE" id="PS01124"/>
    </source>
</evidence>
<dbReference type="Proteomes" id="UP000800303">
    <property type="component" value="Unassembled WGS sequence"/>
</dbReference>
<accession>A0ABX0FCU8</accession>
<keyword evidence="2" id="KW-0238">DNA-binding</keyword>
<keyword evidence="1" id="KW-0805">Transcription regulation</keyword>
<dbReference type="InterPro" id="IPR011256">
    <property type="entry name" value="Reg_factor_effector_dom_sf"/>
</dbReference>
<dbReference type="SMART" id="SM00342">
    <property type="entry name" value="HTH_ARAC"/>
    <property type="match status" value="1"/>
</dbReference>
<gene>
    <name evidence="5" type="ORF">GYN08_19170</name>
</gene>
<dbReference type="Pfam" id="PF06445">
    <property type="entry name" value="GyrI-like"/>
    <property type="match status" value="1"/>
</dbReference>
<evidence type="ECO:0000313" key="6">
    <source>
        <dbReference type="Proteomes" id="UP000800303"/>
    </source>
</evidence>
<sequence>MEWMDRMNAALDYIEERLTEEISYAEAARAACCPAQHFQRMFAFVTDIPLAEYIRRRRLTLAAFELQNTPIKVVDVALKYGYESPEAFARAFQQLHGVTPTAARGTGSPLKAYPRLTFQFTLKGAAEMNYRLERAEAFRIAGEVLAVNTERAFEEVPVRWAKAAEEGLFGKLWEIRREDAPLRGILGVLAAGEWGRSETFDYYFAIASDAPLPGGMAELRLPAALWAVFDVPGVPEGFRETWKRMYAEWLPSSPYELADLPAVECYLPPEENRNELWIPVEPKPRKS</sequence>
<protein>
    <submittedName>
        <fullName evidence="5">AraC family transcriptional regulator</fullName>
    </submittedName>
</protein>
<name>A0ABX0FCU8_9BACL</name>
<dbReference type="PANTHER" id="PTHR47504:SF5">
    <property type="entry name" value="RIGHT ORIGIN-BINDING PROTEIN"/>
    <property type="match status" value="1"/>
</dbReference>
<reference evidence="5 6" key="1">
    <citation type="submission" date="2020-01" db="EMBL/GenBank/DDBJ databases">
        <title>Polyphasic characterisation and genomic insights into a novel alkali tolerant bacterium VR-M41.</title>
        <authorList>
            <person name="Vemuluri V.R."/>
        </authorList>
    </citation>
    <scope>NUCLEOTIDE SEQUENCE [LARGE SCALE GENOMIC DNA]</scope>
    <source>
        <strain evidence="5 6">VR-M41</strain>
    </source>
</reference>
<dbReference type="InterPro" id="IPR050959">
    <property type="entry name" value="MarA-like"/>
</dbReference>
<dbReference type="Gene3D" id="1.10.10.60">
    <property type="entry name" value="Homeodomain-like"/>
    <property type="match status" value="2"/>
</dbReference>
<dbReference type="SUPFAM" id="SSF46689">
    <property type="entry name" value="Homeodomain-like"/>
    <property type="match status" value="2"/>
</dbReference>
<dbReference type="PROSITE" id="PS00041">
    <property type="entry name" value="HTH_ARAC_FAMILY_1"/>
    <property type="match status" value="1"/>
</dbReference>
<dbReference type="InterPro" id="IPR020449">
    <property type="entry name" value="Tscrpt_reg_AraC-type_HTH"/>
</dbReference>
<dbReference type="PROSITE" id="PS01124">
    <property type="entry name" value="HTH_ARAC_FAMILY_2"/>
    <property type="match status" value="1"/>
</dbReference>
<evidence type="ECO:0000313" key="5">
    <source>
        <dbReference type="EMBL" id="NGZ77414.1"/>
    </source>
</evidence>
<keyword evidence="3" id="KW-0804">Transcription</keyword>
<dbReference type="Gene3D" id="3.20.80.10">
    <property type="entry name" value="Regulatory factor, effector binding domain"/>
    <property type="match status" value="1"/>
</dbReference>
<dbReference type="InterPro" id="IPR009057">
    <property type="entry name" value="Homeodomain-like_sf"/>
</dbReference>
<dbReference type="Pfam" id="PF12833">
    <property type="entry name" value="HTH_18"/>
    <property type="match status" value="1"/>
</dbReference>
<dbReference type="PANTHER" id="PTHR47504">
    <property type="entry name" value="RIGHT ORIGIN-BINDING PROTEIN"/>
    <property type="match status" value="1"/>
</dbReference>
<proteinExistence type="predicted"/>